<dbReference type="Pfam" id="PF15612">
    <property type="entry name" value="WHIM1"/>
    <property type="match status" value="1"/>
</dbReference>
<keyword evidence="3 4" id="KW-0371">Homeobox</keyword>
<evidence type="ECO:0000256" key="1">
    <source>
        <dbReference type="ARBA" id="ARBA00004123"/>
    </source>
</evidence>
<reference evidence="8" key="1">
    <citation type="submission" date="2024-03" db="EMBL/GenBank/DDBJ databases">
        <title>WGS assembly of Saponaria officinalis var. Norfolk2.</title>
        <authorList>
            <person name="Jenkins J."/>
            <person name="Shu S."/>
            <person name="Grimwood J."/>
            <person name="Barry K."/>
            <person name="Goodstein D."/>
            <person name="Schmutz J."/>
            <person name="Leebens-Mack J."/>
            <person name="Osbourn A."/>
        </authorList>
    </citation>
    <scope>NUCLEOTIDE SEQUENCE [LARGE SCALE GENOMIC DNA]</scope>
    <source>
        <strain evidence="8">JIC</strain>
    </source>
</reference>
<organism evidence="8 9">
    <name type="scientific">Saponaria officinalis</name>
    <name type="common">Common soapwort</name>
    <name type="synonym">Lychnis saponaria</name>
    <dbReference type="NCBI Taxonomy" id="3572"/>
    <lineage>
        <taxon>Eukaryota</taxon>
        <taxon>Viridiplantae</taxon>
        <taxon>Streptophyta</taxon>
        <taxon>Embryophyta</taxon>
        <taxon>Tracheophyta</taxon>
        <taxon>Spermatophyta</taxon>
        <taxon>Magnoliopsida</taxon>
        <taxon>eudicotyledons</taxon>
        <taxon>Gunneridae</taxon>
        <taxon>Pentapetalae</taxon>
        <taxon>Caryophyllales</taxon>
        <taxon>Caryophyllaceae</taxon>
        <taxon>Caryophylleae</taxon>
        <taxon>Saponaria</taxon>
    </lineage>
</organism>
<accession>A0AAW1LKP1</accession>
<feature type="region of interest" description="Disordered" evidence="5">
    <location>
        <begin position="74"/>
        <end position="104"/>
    </location>
</feature>
<evidence type="ECO:0000259" key="6">
    <source>
        <dbReference type="PROSITE" id="PS50071"/>
    </source>
</evidence>
<comment type="caution">
    <text evidence="8">The sequence shown here is derived from an EMBL/GenBank/DDBJ whole genome shotgun (WGS) entry which is preliminary data.</text>
</comment>
<dbReference type="Pfam" id="PF02791">
    <property type="entry name" value="DDT"/>
    <property type="match status" value="1"/>
</dbReference>
<dbReference type="CDD" id="cd00086">
    <property type="entry name" value="homeodomain"/>
    <property type="match status" value="1"/>
</dbReference>
<dbReference type="EMBL" id="JBDFQZ010000004">
    <property type="protein sequence ID" value="KAK9733056.1"/>
    <property type="molecule type" value="Genomic_DNA"/>
</dbReference>
<dbReference type="InterPro" id="IPR028941">
    <property type="entry name" value="WHIM2_dom"/>
</dbReference>
<dbReference type="GO" id="GO:0005634">
    <property type="term" value="C:nucleus"/>
    <property type="evidence" value="ECO:0007669"/>
    <property type="project" value="UniProtKB-SubCell"/>
</dbReference>
<feature type="domain" description="DDT" evidence="7">
    <location>
        <begin position="393"/>
        <end position="452"/>
    </location>
</feature>
<dbReference type="Pfam" id="PF00046">
    <property type="entry name" value="Homeodomain"/>
    <property type="match status" value="1"/>
</dbReference>
<feature type="region of interest" description="Disordered" evidence="5">
    <location>
        <begin position="778"/>
        <end position="797"/>
    </location>
</feature>
<dbReference type="InterPro" id="IPR009057">
    <property type="entry name" value="Homeodomain-like_sf"/>
</dbReference>
<dbReference type="AlphaFoldDB" id="A0AAW1LKP1"/>
<feature type="DNA-binding region" description="Homeobox" evidence="3">
    <location>
        <begin position="29"/>
        <end position="78"/>
    </location>
</feature>
<feature type="compositionally biased region" description="Basic residues" evidence="5">
    <location>
        <begin position="268"/>
        <end position="281"/>
    </location>
</feature>
<sequence length="1161" mass="130417">MATQNHRVNNHRGFDVDGGGFNLHRKTSLEIQTLEVLYSDDKNPTQHRIKDYASALGLTYGQVRRWYIERRQRDKQNAAQIRKGKGNGSVENTTKAKGKMKNKKHLSMIEVTEDRSANTRPAIVQDTLYSSDYIFKKIFRKDGPPLGSEFDSLPSMAFQGRNGITGNRFSNPTDQDEQRPPKRRKVSLAVERQGQVKAPIKHGKGKGLMSVWQLTSNAPIPDNARVSKRRKGGSCVNKPQAKRHGIGKGLMIVRQQALPNSDNNRDRRPQRRKPAARRKSVNKVQEKKKPCVRRKRVESSCNENHKAHRDICKLAFDIKSSEASLSSYPELADDEELELRELQAGPNYITCCLHFDTGGSHSCSLCKGLLPKFPPDFVKMKKPLPMHPWGSTLKLEKKLFKVFHFLYTFAGTLDLCPFTLDEFAKAFIGKESLLMGKLHICLLRHLLSDVGTELSSEISIHSNKNGMFLNLIHTAESQKPLVAFWKTSLNPLTWTEIFRQVMVAAGYGSRDGIQKKRCTQKGAEHMVKYGLRPGTLKGALFDILFEKRNQGMKVPELAKSSQVVDLDLRKADGELEDSICSILAGDITLFEKISLSTYRLRLSSIMHKDEDCQSDAEGCGSIDDDYRGSSVVSINNSECDSRNPASRLDTALHFGEDNRLNTCTEIDESHPGESWLLGLMEGEYSDLSIEERLNSLLALIDLISAGSSIRMKDRSAMFTENVPNIYLHGSGGKIKRSTLRQSSSPTLSWVDIGETTSGRKGHQSPEVYPVDSSVAFSTSCDKEKSPDQDIGSRGNGVGDYVHPMQSKFLGSDRRYNRYWLFLGPCDADDPGHTRIYVESSEDGQWQVIETEQALRGIMNTLNNQGRREAVLFDSLEKCMPFLLKEMESKVITEADISCPTQSDVSEIDRVNEDSPSPVSDIDNILSLAESSPHAVISTSASVIEVDRVELQKQTYANLQAYDLWIWNCFYSALHAVKCGKQSYSESLTRCASCHDLYWRDERHCKICHTTFELDFDLEEKYAIHVAMCQGPEEADVCPMNKMLPSQLQALKAAAHAIELVMPEDALVGSWQNFAHKLWVRRLRRTSSLNELLQVLADFVGAISVEWLSRCYVALDCDSFGEDIVSSFQNMPRTLSSVAFWLVKLDTLIAPHLDETVDVGTT</sequence>
<name>A0AAW1LKP1_SAPOF</name>
<dbReference type="Proteomes" id="UP001443914">
    <property type="component" value="Unassembled WGS sequence"/>
</dbReference>
<dbReference type="InterPro" id="IPR018501">
    <property type="entry name" value="DDT_dom"/>
</dbReference>
<dbReference type="InterPro" id="IPR001356">
    <property type="entry name" value="HD"/>
</dbReference>
<dbReference type="GO" id="GO:0003677">
    <property type="term" value="F:DNA binding"/>
    <property type="evidence" value="ECO:0007669"/>
    <property type="project" value="UniProtKB-UniRule"/>
</dbReference>
<feature type="region of interest" description="Disordered" evidence="5">
    <location>
        <begin position="219"/>
        <end position="242"/>
    </location>
</feature>
<dbReference type="Pfam" id="PF15613">
    <property type="entry name" value="WSD"/>
    <property type="match status" value="1"/>
</dbReference>
<dbReference type="GO" id="GO:0006357">
    <property type="term" value="P:regulation of transcription by RNA polymerase II"/>
    <property type="evidence" value="ECO:0007669"/>
    <property type="project" value="InterPro"/>
</dbReference>
<evidence type="ECO:0000256" key="3">
    <source>
        <dbReference type="PROSITE-ProRule" id="PRU00108"/>
    </source>
</evidence>
<keyword evidence="9" id="KW-1185">Reference proteome</keyword>
<evidence type="ECO:0000256" key="5">
    <source>
        <dbReference type="SAM" id="MobiDB-lite"/>
    </source>
</evidence>
<comment type="subcellular location">
    <subcellularLocation>
        <location evidence="1 3 4">Nucleus</location>
    </subcellularLocation>
</comment>
<feature type="region of interest" description="Disordered" evidence="5">
    <location>
        <begin position="256"/>
        <end position="297"/>
    </location>
</feature>
<dbReference type="SMART" id="SM00389">
    <property type="entry name" value="HOX"/>
    <property type="match status" value="1"/>
</dbReference>
<dbReference type="PANTHER" id="PTHR36968">
    <property type="entry name" value="HOMEOBOX-DDT DOMAIN PROTEIN RLT2"/>
    <property type="match status" value="1"/>
</dbReference>
<feature type="domain" description="Homeobox" evidence="6">
    <location>
        <begin position="27"/>
        <end position="77"/>
    </location>
</feature>
<dbReference type="PROSITE" id="PS50827">
    <property type="entry name" value="DDT"/>
    <property type="match status" value="1"/>
</dbReference>
<dbReference type="PANTHER" id="PTHR36968:SF8">
    <property type="entry name" value="HOMEOBOX-DDT DOMAIN PROTEIN RLT3 ISOFORM X1"/>
    <property type="match status" value="1"/>
</dbReference>
<dbReference type="InterPro" id="IPR028942">
    <property type="entry name" value="WHIM1_dom"/>
</dbReference>
<dbReference type="SUPFAM" id="SSF46689">
    <property type="entry name" value="Homeodomain-like"/>
    <property type="match status" value="1"/>
</dbReference>
<evidence type="ECO:0000313" key="8">
    <source>
        <dbReference type="EMBL" id="KAK9733056.1"/>
    </source>
</evidence>
<protein>
    <recommendedName>
        <fullName evidence="10">Homeobox-DDT domain protein RLT3</fullName>
    </recommendedName>
</protein>
<evidence type="ECO:0000313" key="9">
    <source>
        <dbReference type="Proteomes" id="UP001443914"/>
    </source>
</evidence>
<evidence type="ECO:0000259" key="7">
    <source>
        <dbReference type="PROSITE" id="PS50827"/>
    </source>
</evidence>
<feature type="region of interest" description="Disordered" evidence="5">
    <location>
        <begin position="159"/>
        <end position="203"/>
    </location>
</feature>
<keyword evidence="2 3" id="KW-0539">Nucleus</keyword>
<evidence type="ECO:0000256" key="2">
    <source>
        <dbReference type="ARBA" id="ARBA00023242"/>
    </source>
</evidence>
<keyword evidence="3 4" id="KW-0238">DNA-binding</keyword>
<proteinExistence type="predicted"/>
<feature type="compositionally biased region" description="Polar residues" evidence="5">
    <location>
        <begin position="162"/>
        <end position="173"/>
    </location>
</feature>
<dbReference type="PROSITE" id="PS50071">
    <property type="entry name" value="HOMEOBOX_2"/>
    <property type="match status" value="1"/>
</dbReference>
<evidence type="ECO:0008006" key="10">
    <source>
        <dbReference type="Google" id="ProtNLM"/>
    </source>
</evidence>
<dbReference type="SMART" id="SM00571">
    <property type="entry name" value="DDT"/>
    <property type="match status" value="1"/>
</dbReference>
<dbReference type="Gene3D" id="1.10.10.60">
    <property type="entry name" value="Homeodomain-like"/>
    <property type="match status" value="1"/>
</dbReference>
<evidence type="ECO:0000256" key="4">
    <source>
        <dbReference type="RuleBase" id="RU000682"/>
    </source>
</evidence>
<dbReference type="InterPro" id="IPR044977">
    <property type="entry name" value="RLT1-3"/>
</dbReference>
<gene>
    <name evidence="8" type="ORF">RND81_04G040800</name>
</gene>